<accession>A0A5B1M502</accession>
<reference evidence="1 2" key="2">
    <citation type="submission" date="2019-09" db="EMBL/GenBank/DDBJ databases">
        <authorList>
            <person name="Jin C."/>
        </authorList>
    </citation>
    <scope>NUCLEOTIDE SEQUENCE [LARGE SCALE GENOMIC DNA]</scope>
    <source>
        <strain evidence="1 2">BN140041</strain>
    </source>
</reference>
<dbReference type="PROSITE" id="PS51257">
    <property type="entry name" value="PROKAR_LIPOPROTEIN"/>
    <property type="match status" value="1"/>
</dbReference>
<proteinExistence type="predicted"/>
<gene>
    <name evidence="1" type="ORF">F0U47_06860</name>
</gene>
<sequence>MRRLSVATAVGVLALLCACEPDPEQEKESMENQQIVDAIAADIDRPAVGFTKVDGVYRDDASTAQQVSFSIRCDNCDARTVIDQVVEAVWTSEVRPLRTISVSVTGPDGYEGETIVLADHEAELTERYGARPSD</sequence>
<reference evidence="1 2" key="1">
    <citation type="submission" date="2019-09" db="EMBL/GenBank/DDBJ databases">
        <title>Nocardioides panacisoli sp. nov., isolated from the soil of a ginseng field.</title>
        <authorList>
            <person name="Cho C."/>
        </authorList>
    </citation>
    <scope>NUCLEOTIDE SEQUENCE [LARGE SCALE GENOMIC DNA]</scope>
    <source>
        <strain evidence="1 2">BN140041</strain>
    </source>
</reference>
<keyword evidence="2" id="KW-1185">Reference proteome</keyword>
<dbReference type="Proteomes" id="UP000324351">
    <property type="component" value="Unassembled WGS sequence"/>
</dbReference>
<organism evidence="1 2">
    <name type="scientific">Nocardioides antri</name>
    <dbReference type="NCBI Taxonomy" id="2607659"/>
    <lineage>
        <taxon>Bacteria</taxon>
        <taxon>Bacillati</taxon>
        <taxon>Actinomycetota</taxon>
        <taxon>Actinomycetes</taxon>
        <taxon>Propionibacteriales</taxon>
        <taxon>Nocardioidaceae</taxon>
        <taxon>Nocardioides</taxon>
    </lineage>
</organism>
<dbReference type="AlphaFoldDB" id="A0A5B1M502"/>
<dbReference type="RefSeq" id="WP_149749587.1">
    <property type="nucleotide sequence ID" value="NZ_VUJW01000003.1"/>
</dbReference>
<evidence type="ECO:0000313" key="2">
    <source>
        <dbReference type="Proteomes" id="UP000324351"/>
    </source>
</evidence>
<name>A0A5B1M502_9ACTN</name>
<dbReference type="EMBL" id="VUJW01000003">
    <property type="protein sequence ID" value="KAA1427219.1"/>
    <property type="molecule type" value="Genomic_DNA"/>
</dbReference>
<protein>
    <recommendedName>
        <fullName evidence="3">Lipoprotein</fullName>
    </recommendedName>
</protein>
<evidence type="ECO:0008006" key="3">
    <source>
        <dbReference type="Google" id="ProtNLM"/>
    </source>
</evidence>
<evidence type="ECO:0000313" key="1">
    <source>
        <dbReference type="EMBL" id="KAA1427219.1"/>
    </source>
</evidence>
<comment type="caution">
    <text evidence="1">The sequence shown here is derived from an EMBL/GenBank/DDBJ whole genome shotgun (WGS) entry which is preliminary data.</text>
</comment>